<feature type="compositionally biased region" description="Low complexity" evidence="2">
    <location>
        <begin position="66"/>
        <end position="91"/>
    </location>
</feature>
<dbReference type="PANTHER" id="PTHR21660">
    <property type="entry name" value="THIOESTERASE SUPERFAMILY MEMBER-RELATED"/>
    <property type="match status" value="1"/>
</dbReference>
<evidence type="ECO:0000259" key="3">
    <source>
        <dbReference type="Pfam" id="PF03061"/>
    </source>
</evidence>
<organism evidence="4 5">
    <name type="scientific">Cytospora chrysosperma</name>
    <name type="common">Cytospora canker fungus</name>
    <name type="synonym">Sphaeria chrysosperma</name>
    <dbReference type="NCBI Taxonomy" id="252740"/>
    <lineage>
        <taxon>Eukaryota</taxon>
        <taxon>Fungi</taxon>
        <taxon>Dikarya</taxon>
        <taxon>Ascomycota</taxon>
        <taxon>Pezizomycotina</taxon>
        <taxon>Sordariomycetes</taxon>
        <taxon>Sordariomycetidae</taxon>
        <taxon>Diaporthales</taxon>
        <taxon>Cytosporaceae</taxon>
        <taxon>Cytospora</taxon>
    </lineage>
</organism>
<dbReference type="Pfam" id="PF03061">
    <property type="entry name" value="4HBT"/>
    <property type="match status" value="1"/>
</dbReference>
<dbReference type="GO" id="GO:0047617">
    <property type="term" value="F:fatty acyl-CoA hydrolase activity"/>
    <property type="evidence" value="ECO:0007669"/>
    <property type="project" value="InterPro"/>
</dbReference>
<name>A0A423W186_CYTCH</name>
<dbReference type="PANTHER" id="PTHR21660:SF9">
    <property type="entry name" value="THIOESTERASE DOMAIN-CONTAINING PROTEIN"/>
    <property type="match status" value="1"/>
</dbReference>
<evidence type="ECO:0000256" key="2">
    <source>
        <dbReference type="SAM" id="MobiDB-lite"/>
    </source>
</evidence>
<dbReference type="InterPro" id="IPR039298">
    <property type="entry name" value="ACOT13"/>
</dbReference>
<evidence type="ECO:0000256" key="1">
    <source>
        <dbReference type="ARBA" id="ARBA00008324"/>
    </source>
</evidence>
<comment type="caution">
    <text evidence="4">The sequence shown here is derived from an EMBL/GenBank/DDBJ whole genome shotgun (WGS) entry which is preliminary data.</text>
</comment>
<sequence length="244" mass="26064">MSSPTSTGLSREENRRKALAGVQAIFDRYKLVQAKNGPAFDNATMAGAVVLDASIGPPYDMPSPQPASYSSPRPSSSSSPAVAGVNVGAGPSAPPPPDTGIVSSCTSKLYIGEEFGNYNGVLHGGAAGVIFDMLTTIALGPIARPGFWSFLGGVTRTLNLSYLKAVPIGTTVIVHAYVYQVGKRMAYIKGWMTSEDGKTIYAVCDQHKIHLPTLKEHLDLRVPWDDLWDEDGKERPKSTLNARL</sequence>
<feature type="domain" description="Thioesterase" evidence="3">
    <location>
        <begin position="119"/>
        <end position="199"/>
    </location>
</feature>
<dbReference type="InterPro" id="IPR006683">
    <property type="entry name" value="Thioestr_dom"/>
</dbReference>
<dbReference type="AlphaFoldDB" id="A0A423W186"/>
<protein>
    <recommendedName>
        <fullName evidence="3">Thioesterase domain-containing protein</fullName>
    </recommendedName>
</protein>
<dbReference type="Gene3D" id="3.10.129.10">
    <property type="entry name" value="Hotdog Thioesterase"/>
    <property type="match status" value="1"/>
</dbReference>
<gene>
    <name evidence="4" type="ORF">VSDG_04112</name>
</gene>
<dbReference type="STRING" id="252740.A0A423W186"/>
<reference evidence="4 5" key="1">
    <citation type="submission" date="2015-09" db="EMBL/GenBank/DDBJ databases">
        <title>Host preference determinants of Valsa canker pathogens revealed by comparative genomics.</title>
        <authorList>
            <person name="Yin Z."/>
            <person name="Huang L."/>
        </authorList>
    </citation>
    <scope>NUCLEOTIDE SEQUENCE [LARGE SCALE GENOMIC DNA]</scope>
    <source>
        <strain evidence="4 5">YSFL</strain>
    </source>
</reference>
<dbReference type="SUPFAM" id="SSF54637">
    <property type="entry name" value="Thioesterase/thiol ester dehydrase-isomerase"/>
    <property type="match status" value="1"/>
</dbReference>
<dbReference type="OrthoDB" id="2831072at2759"/>
<evidence type="ECO:0000313" key="5">
    <source>
        <dbReference type="Proteomes" id="UP000284375"/>
    </source>
</evidence>
<evidence type="ECO:0000313" key="4">
    <source>
        <dbReference type="EMBL" id="ROV97038.1"/>
    </source>
</evidence>
<feature type="region of interest" description="Disordered" evidence="2">
    <location>
        <begin position="61"/>
        <end position="99"/>
    </location>
</feature>
<dbReference type="CDD" id="cd03443">
    <property type="entry name" value="PaaI_thioesterase"/>
    <property type="match status" value="1"/>
</dbReference>
<dbReference type="InterPro" id="IPR029069">
    <property type="entry name" value="HotDog_dom_sf"/>
</dbReference>
<keyword evidence="5" id="KW-1185">Reference proteome</keyword>
<dbReference type="EMBL" id="LJZO01000018">
    <property type="protein sequence ID" value="ROV97038.1"/>
    <property type="molecule type" value="Genomic_DNA"/>
</dbReference>
<dbReference type="Proteomes" id="UP000284375">
    <property type="component" value="Unassembled WGS sequence"/>
</dbReference>
<proteinExistence type="inferred from homology"/>
<accession>A0A423W186</accession>
<comment type="similarity">
    <text evidence="1">Belongs to the thioesterase PaaI family.</text>
</comment>